<accession>A0A8J7I792</accession>
<dbReference type="AlphaFoldDB" id="A0A8J7I792"/>
<dbReference type="Proteomes" id="UP000662314">
    <property type="component" value="Unassembled WGS sequence"/>
</dbReference>
<organism evidence="1 2">
    <name type="scientific">Dendronalium phyllosphericum CENA369</name>
    <dbReference type="NCBI Taxonomy" id="1725256"/>
    <lineage>
        <taxon>Bacteria</taxon>
        <taxon>Bacillati</taxon>
        <taxon>Cyanobacteriota</taxon>
        <taxon>Cyanophyceae</taxon>
        <taxon>Nostocales</taxon>
        <taxon>Nostocaceae</taxon>
        <taxon>Dendronalium</taxon>
        <taxon>Dendronalium phyllosphericum</taxon>
    </lineage>
</organism>
<comment type="caution">
    <text evidence="1">The sequence shown here is derived from an EMBL/GenBank/DDBJ whole genome shotgun (WGS) entry which is preliminary data.</text>
</comment>
<proteinExistence type="predicted"/>
<dbReference type="EMBL" id="JAECZA010000020">
    <property type="protein sequence ID" value="MBH8572912.1"/>
    <property type="molecule type" value="Genomic_DNA"/>
</dbReference>
<gene>
    <name evidence="1" type="ORF">I8752_07755</name>
</gene>
<reference evidence="1 2" key="1">
    <citation type="journal article" date="2021" name="Int. J. Syst. Evol. Microbiol.">
        <title>Amazonocrinis nigriterrae gen. nov., sp. nov., Atlanticothrix silvestris gen. nov., sp. nov. and Dendronalium phyllosphericum gen. nov., sp. nov., nostocacean cyanobacteria from Brazilian environments.</title>
        <authorList>
            <person name="Alvarenga D.O."/>
            <person name="Andreote A.P.D."/>
            <person name="Branco L.H.Z."/>
            <person name="Delbaje E."/>
            <person name="Cruz R.B."/>
            <person name="Varani A.M."/>
            <person name="Fiore M.F."/>
        </authorList>
    </citation>
    <scope>NUCLEOTIDE SEQUENCE [LARGE SCALE GENOMIC DNA]</scope>
    <source>
        <strain evidence="1 2">CENA369</strain>
    </source>
</reference>
<dbReference type="RefSeq" id="WP_214431735.1">
    <property type="nucleotide sequence ID" value="NZ_CAWPUQ010000111.1"/>
</dbReference>
<keyword evidence="2" id="KW-1185">Reference proteome</keyword>
<sequence>MTELLATVIVLIKRGVEHKKEADNSRSYLKTKETTIMLHELFSNLSFEQQEIVSGGTWSYTPDRDDNTKLQDDISTSYFDADNYFDLYADVKSNEDGGTVYQNIQAAKYLNKSTANKFVNLYV</sequence>
<evidence type="ECO:0000313" key="2">
    <source>
        <dbReference type="Proteomes" id="UP000662314"/>
    </source>
</evidence>
<name>A0A8J7I792_9NOST</name>
<evidence type="ECO:0000313" key="1">
    <source>
        <dbReference type="EMBL" id="MBH8572912.1"/>
    </source>
</evidence>
<protein>
    <submittedName>
        <fullName evidence="1">Uncharacterized protein</fullName>
    </submittedName>
</protein>